<dbReference type="Pfam" id="PF00465">
    <property type="entry name" value="Fe-ADH"/>
    <property type="match status" value="1"/>
</dbReference>
<feature type="binding site" evidence="9">
    <location>
        <position position="124"/>
    </location>
    <ligand>
        <name>glycerol</name>
        <dbReference type="ChEBI" id="CHEBI:17754"/>
    </ligand>
</feature>
<keyword evidence="3 10" id="KW-0520">NAD</keyword>
<feature type="binding site" evidence="10">
    <location>
        <begin position="119"/>
        <end position="122"/>
    </location>
    <ligand>
        <name>NAD(+)</name>
        <dbReference type="ChEBI" id="CHEBI:57540"/>
    </ligand>
</feature>
<dbReference type="Gene3D" id="1.20.1090.10">
    <property type="entry name" value="Dehydroquinate synthase-like - alpha domain"/>
    <property type="match status" value="1"/>
</dbReference>
<evidence type="ECO:0000256" key="1">
    <source>
        <dbReference type="ARBA" id="ARBA00022723"/>
    </source>
</evidence>
<dbReference type="GO" id="GO:0008888">
    <property type="term" value="F:glycerol dehydrogenase (NAD+) activity"/>
    <property type="evidence" value="ECO:0007669"/>
    <property type="project" value="UniProtKB-EC"/>
</dbReference>
<feature type="binding site" evidence="10">
    <location>
        <begin position="97"/>
        <end position="101"/>
    </location>
    <ligand>
        <name>NAD(+)</name>
        <dbReference type="ChEBI" id="CHEBI:57540"/>
    </ligand>
</feature>
<reference evidence="12 13" key="1">
    <citation type="submission" date="2019-12" db="EMBL/GenBank/DDBJ databases">
        <title>Rhizobium genotypes associated with high levels of biological nitrogen fixation by grain legumes in a temperate-maritime cropping system.</title>
        <authorList>
            <person name="Maluk M."/>
            <person name="Francesc Ferrando Molina F."/>
            <person name="Lopez Del Egido L."/>
            <person name="Lafos M."/>
            <person name="Langarica-Fuentes A."/>
            <person name="Gebre Yohannes G."/>
            <person name="Young M.W."/>
            <person name="Martin P."/>
            <person name="Gantlett R."/>
            <person name="Kenicer G."/>
            <person name="Hawes C."/>
            <person name="Begg G.S."/>
            <person name="Quilliam R.S."/>
            <person name="Squire G.R."/>
            <person name="Poole P.S."/>
            <person name="Young P.W."/>
            <person name="Iannetta P.M."/>
            <person name="James E.K."/>
        </authorList>
    </citation>
    <scope>NUCLEOTIDE SEQUENCE [LARGE SCALE GENOMIC DNA]</scope>
    <source>
        <strain evidence="12 13">JHI1118</strain>
    </source>
</reference>
<gene>
    <name evidence="12" type="ORF">GR212_29220</name>
</gene>
<dbReference type="EMBL" id="WUEY01000020">
    <property type="protein sequence ID" value="NEI73638.1"/>
    <property type="molecule type" value="Genomic_DNA"/>
</dbReference>
<comment type="catalytic activity">
    <reaction evidence="7">
        <text>glycerol + NAD(+) = dihydroxyacetone + NADH + H(+)</text>
        <dbReference type="Rhea" id="RHEA:13769"/>
        <dbReference type="ChEBI" id="CHEBI:15378"/>
        <dbReference type="ChEBI" id="CHEBI:16016"/>
        <dbReference type="ChEBI" id="CHEBI:17754"/>
        <dbReference type="ChEBI" id="CHEBI:57540"/>
        <dbReference type="ChEBI" id="CHEBI:57945"/>
        <dbReference type="EC" id="1.1.1.6"/>
    </reaction>
</comment>
<dbReference type="InterPro" id="IPR001670">
    <property type="entry name" value="ADH_Fe/GldA"/>
</dbReference>
<organism evidence="12 13">
    <name type="scientific">Rhizobium lusitanum</name>
    <dbReference type="NCBI Taxonomy" id="293958"/>
    <lineage>
        <taxon>Bacteria</taxon>
        <taxon>Pseudomonadati</taxon>
        <taxon>Pseudomonadota</taxon>
        <taxon>Alphaproteobacteria</taxon>
        <taxon>Hyphomicrobiales</taxon>
        <taxon>Rhizobiaceae</taxon>
        <taxon>Rhizobium/Agrobacterium group</taxon>
        <taxon>Rhizobium</taxon>
    </lineage>
</organism>
<evidence type="ECO:0000256" key="5">
    <source>
        <dbReference type="ARBA" id="ARBA00039147"/>
    </source>
</evidence>
<dbReference type="AlphaFoldDB" id="A0A6L9UG88"/>
<evidence type="ECO:0000256" key="3">
    <source>
        <dbReference type="ARBA" id="ARBA00023027"/>
    </source>
</evidence>
<evidence type="ECO:0000256" key="8">
    <source>
        <dbReference type="PIRSR" id="PIRSR000112-1"/>
    </source>
</evidence>
<comment type="pathway">
    <text evidence="4">Polyol metabolism; glycerol fermentation; glycerone phosphate from glycerol (oxidative route): step 1/2.</text>
</comment>
<evidence type="ECO:0000259" key="11">
    <source>
        <dbReference type="Pfam" id="PF00465"/>
    </source>
</evidence>
<name>A0A6L9UG88_9HYPH</name>
<keyword evidence="8" id="KW-0862">Zinc</keyword>
<feature type="binding site" evidence="9">
    <location>
        <position position="274"/>
    </location>
    <ligand>
        <name>Zn(2+)</name>
        <dbReference type="ChEBI" id="CHEBI:29105"/>
        <note>catalytic</note>
    </ligand>
</feature>
<evidence type="ECO:0000313" key="13">
    <source>
        <dbReference type="Proteomes" id="UP000483035"/>
    </source>
</evidence>
<feature type="binding site" evidence="10">
    <location>
        <position position="128"/>
    </location>
    <ligand>
        <name>NAD(+)</name>
        <dbReference type="ChEBI" id="CHEBI:57540"/>
    </ligand>
</feature>
<dbReference type="PIRSF" id="PIRSF000112">
    <property type="entry name" value="Glycerol_dehydrogenase"/>
    <property type="match status" value="1"/>
</dbReference>
<evidence type="ECO:0000256" key="10">
    <source>
        <dbReference type="PIRSR" id="PIRSR000112-3"/>
    </source>
</evidence>
<proteinExistence type="predicted"/>
<comment type="caution">
    <text evidence="12">The sequence shown here is derived from an EMBL/GenBank/DDBJ whole genome shotgun (WGS) entry which is preliminary data.</text>
</comment>
<keyword evidence="2" id="KW-0560">Oxidoreductase</keyword>
<dbReference type="PANTHER" id="PTHR43616:SF5">
    <property type="entry name" value="GLYCEROL DEHYDROGENASE 1"/>
    <property type="match status" value="1"/>
</dbReference>
<dbReference type="GO" id="GO:0046872">
    <property type="term" value="F:metal ion binding"/>
    <property type="evidence" value="ECO:0007669"/>
    <property type="project" value="UniProtKB-KW"/>
</dbReference>
<evidence type="ECO:0000313" key="12">
    <source>
        <dbReference type="EMBL" id="NEI73638.1"/>
    </source>
</evidence>
<dbReference type="InterPro" id="IPR016205">
    <property type="entry name" value="Glycerol_DH"/>
</dbReference>
<protein>
    <recommendedName>
        <fullName evidence="6">Glycerol dehydrogenase</fullName>
        <ecNumber evidence="5">1.1.1.6</ecNumber>
    </recommendedName>
</protein>
<feature type="binding site" evidence="8">
    <location>
        <position position="274"/>
    </location>
    <ligand>
        <name>glycerol</name>
        <dbReference type="ChEBI" id="CHEBI:17754"/>
    </ligand>
</feature>
<feature type="binding site" evidence="8">
    <location>
        <position position="257"/>
    </location>
    <ligand>
        <name>glycerol</name>
        <dbReference type="ChEBI" id="CHEBI:17754"/>
    </ligand>
</feature>
<dbReference type="EC" id="1.1.1.6" evidence="5"/>
<evidence type="ECO:0000256" key="6">
    <source>
        <dbReference type="ARBA" id="ARBA00040132"/>
    </source>
</evidence>
<dbReference type="SUPFAM" id="SSF56796">
    <property type="entry name" value="Dehydroquinate synthase-like"/>
    <property type="match status" value="1"/>
</dbReference>
<feature type="binding site" evidence="10">
    <location>
        <position position="134"/>
    </location>
    <ligand>
        <name>NAD(+)</name>
        <dbReference type="ChEBI" id="CHEBI:57540"/>
    </ligand>
</feature>
<evidence type="ECO:0000256" key="2">
    <source>
        <dbReference type="ARBA" id="ARBA00023002"/>
    </source>
</evidence>
<comment type="cofactor">
    <cofactor evidence="8">
        <name>Zn(2+)</name>
        <dbReference type="ChEBI" id="CHEBI:29105"/>
    </cofactor>
    <text evidence="8">Binds 1 zinc ion per subunit.</text>
</comment>
<dbReference type="PANTHER" id="PTHR43616">
    <property type="entry name" value="GLYCEROL DEHYDROGENASE"/>
    <property type="match status" value="1"/>
</dbReference>
<dbReference type="RefSeq" id="WP_163992152.1">
    <property type="nucleotide sequence ID" value="NZ_WUEY01000020.1"/>
</dbReference>
<feature type="binding site" evidence="10">
    <location>
        <position position="40"/>
    </location>
    <ligand>
        <name>NAD(+)</name>
        <dbReference type="ChEBI" id="CHEBI:57540"/>
    </ligand>
</feature>
<feature type="binding site" evidence="8">
    <location>
        <position position="174"/>
    </location>
    <ligand>
        <name>glycerol</name>
        <dbReference type="ChEBI" id="CHEBI:17754"/>
    </ligand>
</feature>
<feature type="domain" description="Alcohol dehydrogenase iron-type/glycerol dehydrogenase GldA" evidence="11">
    <location>
        <begin position="11"/>
        <end position="157"/>
    </location>
</feature>
<dbReference type="CDD" id="cd08170">
    <property type="entry name" value="GlyDH"/>
    <property type="match status" value="1"/>
</dbReference>
<dbReference type="NCBIfam" id="NF006941">
    <property type="entry name" value="PRK09423.1"/>
    <property type="match status" value="1"/>
</dbReference>
<evidence type="ECO:0000256" key="7">
    <source>
        <dbReference type="ARBA" id="ARBA00049006"/>
    </source>
</evidence>
<sequence length="372" mass="38667">MTGHYRIFGTPPRYLQGPGALDQLGTVAAPFGATPVVIGDAFILEKLRSRIETVLRAAGLTPTLLSFGGEITYPAVDDLKASLGDRVPSVAIGIGGGKSLDAAKALALKLGVNVITVPTIASNDSPTSASIAMYDDRHVMISVDRLSHNPQTVIVDTQLIANAPAAFLRAGIGDAISKKFEADGCLAGTGVTPFGTRPLLTGIAVADLCYRTLRRHATDALRAVERGEVDDSVEATIEAIILMSGLGFENGGLSLSHSLTRGLVKARGASKAIHGQHVAWGVLVQLAAEDRSDAEIADLIGFHRKTGLACRLSDLGMEDATDAEIDEIAALTMTAPHLKNLGRPVTAADVASAIHRIEALAADGHARPGGVD</sequence>
<accession>A0A6L9UG88</accession>
<dbReference type="Gene3D" id="3.40.50.1970">
    <property type="match status" value="1"/>
</dbReference>
<dbReference type="Proteomes" id="UP000483035">
    <property type="component" value="Unassembled WGS sequence"/>
</dbReference>
<evidence type="ECO:0000256" key="4">
    <source>
        <dbReference type="ARBA" id="ARBA00037918"/>
    </source>
</evidence>
<evidence type="ECO:0000256" key="9">
    <source>
        <dbReference type="PIRSR" id="PIRSR000112-2"/>
    </source>
</evidence>
<keyword evidence="1 8" id="KW-0479">Metal-binding</keyword>